<dbReference type="PROSITE" id="PS51462">
    <property type="entry name" value="NUDIX"/>
    <property type="match status" value="1"/>
</dbReference>
<gene>
    <name evidence="2" type="ORF">PBIL07802_LOCUS32975</name>
</gene>
<dbReference type="InterPro" id="IPR015797">
    <property type="entry name" value="NUDIX_hydrolase-like_dom_sf"/>
</dbReference>
<dbReference type="SUPFAM" id="SSF55811">
    <property type="entry name" value="Nudix"/>
    <property type="match status" value="1"/>
</dbReference>
<dbReference type="AlphaFoldDB" id="A0A7S3GLX6"/>
<evidence type="ECO:0000313" key="2">
    <source>
        <dbReference type="EMBL" id="CAE0270620.1"/>
    </source>
</evidence>
<dbReference type="Pfam" id="PF00293">
    <property type="entry name" value="NUDIX"/>
    <property type="match status" value="1"/>
</dbReference>
<reference evidence="2" key="1">
    <citation type="submission" date="2021-01" db="EMBL/GenBank/DDBJ databases">
        <authorList>
            <person name="Corre E."/>
            <person name="Pelletier E."/>
            <person name="Niang G."/>
            <person name="Scheremetjew M."/>
            <person name="Finn R."/>
            <person name="Kale V."/>
            <person name="Holt S."/>
            <person name="Cochrane G."/>
            <person name="Meng A."/>
            <person name="Brown T."/>
            <person name="Cohen L."/>
        </authorList>
    </citation>
    <scope>NUCLEOTIDE SEQUENCE</scope>
    <source>
        <strain evidence="2">NIES-2562</strain>
    </source>
</reference>
<dbReference type="EMBL" id="HBIB01049932">
    <property type="protein sequence ID" value="CAE0270620.1"/>
    <property type="molecule type" value="Transcribed_RNA"/>
</dbReference>
<protein>
    <recommendedName>
        <fullName evidence="1">Nudix hydrolase domain-containing protein</fullName>
    </recommendedName>
</protein>
<organism evidence="2">
    <name type="scientific">Palpitomonas bilix</name>
    <dbReference type="NCBI Taxonomy" id="652834"/>
    <lineage>
        <taxon>Eukaryota</taxon>
        <taxon>Eukaryota incertae sedis</taxon>
    </lineage>
</organism>
<name>A0A7S3GLX6_9EUKA</name>
<feature type="domain" description="Nudix hydrolase" evidence="1">
    <location>
        <begin position="212"/>
        <end position="307"/>
    </location>
</feature>
<sequence>MKNSVRNTNGPEAADGDDEVDVLTAMVGKAQIGKKLVYQSKPGVCLIPPVKSIDGRGHTTNGAIMAEEQRAKAYLDKIMPGVLPKVRLGGKLKLNEGNGFCMILGTKRELLALVDGAGDRSADLTSRETHVADIENDRLVVRKKRGKQKGGDAGGSLVAVKCSLLSKPNLGVLERSQFRKRTLRIKFGIVVPERKEEPECIKLILNLPTAVPLRGAASPVVCDVLEKYEELWKEETHMLLLVTSYDDGCVVDYPGGKRQLGETARECAERECKEETGIVLEKSCEYLGEVQMNMHKWCYYRPRCLDA</sequence>
<accession>A0A7S3GLX6</accession>
<proteinExistence type="predicted"/>
<dbReference type="Gene3D" id="3.90.79.10">
    <property type="entry name" value="Nucleoside Triphosphate Pyrophosphohydrolase"/>
    <property type="match status" value="1"/>
</dbReference>
<dbReference type="InterPro" id="IPR000086">
    <property type="entry name" value="NUDIX_hydrolase_dom"/>
</dbReference>
<evidence type="ECO:0000259" key="1">
    <source>
        <dbReference type="PROSITE" id="PS51462"/>
    </source>
</evidence>